<dbReference type="PANTHER" id="PTHR10605:SF56">
    <property type="entry name" value="BIFUNCTIONAL HEPARAN SULFATE N-DEACETYLASE_N-SULFOTRANSFERASE"/>
    <property type="match status" value="1"/>
</dbReference>
<keyword evidence="3" id="KW-1185">Reference proteome</keyword>
<dbReference type="InterPro" id="IPR027417">
    <property type="entry name" value="P-loop_NTPase"/>
</dbReference>
<gene>
    <name evidence="2" type="ORF">TeGR_g8821</name>
</gene>
<comment type="caution">
    <text evidence="2">The sequence shown here is derived from an EMBL/GenBank/DDBJ whole genome shotgun (WGS) entry which is preliminary data.</text>
</comment>
<evidence type="ECO:0000313" key="3">
    <source>
        <dbReference type="Proteomes" id="UP001165060"/>
    </source>
</evidence>
<evidence type="ECO:0000313" key="2">
    <source>
        <dbReference type="EMBL" id="GMI43805.1"/>
    </source>
</evidence>
<dbReference type="Proteomes" id="UP001165060">
    <property type="component" value="Unassembled WGS sequence"/>
</dbReference>
<reference evidence="2 3" key="1">
    <citation type="journal article" date="2023" name="Commun. Biol.">
        <title>Genome analysis of Parmales, the sister group of diatoms, reveals the evolutionary specialization of diatoms from phago-mixotrophs to photoautotrophs.</title>
        <authorList>
            <person name="Ban H."/>
            <person name="Sato S."/>
            <person name="Yoshikawa S."/>
            <person name="Yamada K."/>
            <person name="Nakamura Y."/>
            <person name="Ichinomiya M."/>
            <person name="Sato N."/>
            <person name="Blanc-Mathieu R."/>
            <person name="Endo H."/>
            <person name="Kuwata A."/>
            <person name="Ogata H."/>
        </authorList>
    </citation>
    <scope>NUCLEOTIDE SEQUENCE [LARGE SCALE GENOMIC DNA]</scope>
</reference>
<organism evidence="2 3">
    <name type="scientific">Tetraparma gracilis</name>
    <dbReference type="NCBI Taxonomy" id="2962635"/>
    <lineage>
        <taxon>Eukaryota</taxon>
        <taxon>Sar</taxon>
        <taxon>Stramenopiles</taxon>
        <taxon>Ochrophyta</taxon>
        <taxon>Bolidophyceae</taxon>
        <taxon>Parmales</taxon>
        <taxon>Triparmaceae</taxon>
        <taxon>Tetraparma</taxon>
    </lineage>
</organism>
<dbReference type="EMBL" id="BRYB01002365">
    <property type="protein sequence ID" value="GMI43805.1"/>
    <property type="molecule type" value="Genomic_DNA"/>
</dbReference>
<name>A0ABQ6N867_9STRA</name>
<proteinExistence type="predicted"/>
<dbReference type="Gene3D" id="3.40.50.300">
    <property type="entry name" value="P-loop containing nucleotide triphosphate hydrolases"/>
    <property type="match status" value="1"/>
</dbReference>
<feature type="non-terminal residue" evidence="2">
    <location>
        <position position="1"/>
    </location>
</feature>
<dbReference type="PANTHER" id="PTHR10605">
    <property type="entry name" value="HEPARAN SULFATE SULFOTRANSFERASE"/>
    <property type="match status" value="1"/>
</dbReference>
<evidence type="ECO:0008006" key="4">
    <source>
        <dbReference type="Google" id="ProtNLM"/>
    </source>
</evidence>
<dbReference type="InterPro" id="IPR037359">
    <property type="entry name" value="NST/OST"/>
</dbReference>
<evidence type="ECO:0000256" key="1">
    <source>
        <dbReference type="ARBA" id="ARBA00022679"/>
    </source>
</evidence>
<dbReference type="SUPFAM" id="SSF52540">
    <property type="entry name" value="P-loop containing nucleoside triphosphate hydrolases"/>
    <property type="match status" value="1"/>
</dbReference>
<accession>A0ABQ6N867</accession>
<protein>
    <recommendedName>
        <fullName evidence="4">Sulfotransferase</fullName>
    </recommendedName>
</protein>
<sequence>IQPRAPLTHAPSTPLLPTFLGIGPAKSGTTALIELLRPLRGVRIGELYTRSYAEEKRANGKFWPELAFFLDTDSFHSTDGIAYYESLFKVETRQPYEGEQIVAVGEKTPAYSGFPLTPYQVKDKLGGDVNLLFTVRDPVEAVVSKYIYHQCCVRDDQTEELECGGDTGCRESFVRYHEMLFLEHTNKAECARRRGLKLGMNDEIYSEVGGDSKAAYLNDARLLAHCQVPSSADLAQQLTDHAMATNLRRWQHVFGADNIMCLHNTDLARNPQHARRVAANFIGAPEPELDRVQEPEKMEARGSVLDRLKGKKGAIGTTETEVEAEFMLYRLREFYETESAKHAWRLCAKNAYSVIMDPDAAEQAGVTPAPEWEWVRYADANATARTNE</sequence>
<keyword evidence="1" id="KW-0808">Transferase</keyword>